<evidence type="ECO:0000313" key="5">
    <source>
        <dbReference type="Proteomes" id="UP000481153"/>
    </source>
</evidence>
<dbReference type="OrthoDB" id="157221at2759"/>
<dbReference type="AlphaFoldDB" id="A0A6G0XW60"/>
<dbReference type="CDD" id="cd05327">
    <property type="entry name" value="retinol-DH_like_SDR_c_like"/>
    <property type="match status" value="1"/>
</dbReference>
<sequence>MGLCCSGCAASPTFSYRDIPDLSSKVAIVTGASAGLGLVMARELARKGCHVIFACRSREKTMTVIHQLAKTLPGVPKLDFIHLDLMNLKSVAVFVDNFKARNLPLHILINNAGIMAPPFELSEDGIESHFATNHVGHHALTTGLLPILDASAPSRVVVVSSHAHIRAPWWDFDLEMINDETKYHAWRWYSQSKLANLLFTRELSRQLEVRNVHNVYVNAVHPGVVRTQVSTKHRHWLLNWLMALFEVDVNTAAKTLLYVATSDDIVTHNWHGEYFVPIARLGQSAFVDPGLGRRLWVLTESLIAESMYSESASETEICGTSPDEEDCPSTNLL</sequence>
<organism evidence="4 5">
    <name type="scientific">Aphanomyces euteiches</name>
    <dbReference type="NCBI Taxonomy" id="100861"/>
    <lineage>
        <taxon>Eukaryota</taxon>
        <taxon>Sar</taxon>
        <taxon>Stramenopiles</taxon>
        <taxon>Oomycota</taxon>
        <taxon>Saprolegniomycetes</taxon>
        <taxon>Saprolegniales</taxon>
        <taxon>Verrucalvaceae</taxon>
        <taxon>Aphanomyces</taxon>
    </lineage>
</organism>
<dbReference type="Gene3D" id="3.40.50.720">
    <property type="entry name" value="NAD(P)-binding Rossmann-like Domain"/>
    <property type="match status" value="1"/>
</dbReference>
<evidence type="ECO:0000256" key="2">
    <source>
        <dbReference type="ARBA" id="ARBA00023002"/>
    </source>
</evidence>
<evidence type="ECO:0000256" key="1">
    <source>
        <dbReference type="ARBA" id="ARBA00006484"/>
    </source>
</evidence>
<name>A0A6G0XW60_9STRA</name>
<gene>
    <name evidence="4" type="ORF">Ae201684_001156</name>
</gene>
<dbReference type="EMBL" id="VJMJ01000009">
    <property type="protein sequence ID" value="KAF0744699.1"/>
    <property type="molecule type" value="Genomic_DNA"/>
</dbReference>
<reference evidence="4 5" key="1">
    <citation type="submission" date="2019-07" db="EMBL/GenBank/DDBJ databases">
        <title>Genomics analysis of Aphanomyces spp. identifies a new class of oomycete effector associated with host adaptation.</title>
        <authorList>
            <person name="Gaulin E."/>
        </authorList>
    </citation>
    <scope>NUCLEOTIDE SEQUENCE [LARGE SCALE GENOMIC DNA]</scope>
    <source>
        <strain evidence="4 5">ATCC 201684</strain>
    </source>
</reference>
<protein>
    <recommendedName>
        <fullName evidence="6">WW domain-containing oxidoreductase</fullName>
    </recommendedName>
</protein>
<dbReference type="InterPro" id="IPR036291">
    <property type="entry name" value="NAD(P)-bd_dom_sf"/>
</dbReference>
<dbReference type="GO" id="GO:0016491">
    <property type="term" value="F:oxidoreductase activity"/>
    <property type="evidence" value="ECO:0007669"/>
    <property type="project" value="UniProtKB-KW"/>
</dbReference>
<feature type="region of interest" description="Disordered" evidence="3">
    <location>
        <begin position="314"/>
        <end position="333"/>
    </location>
</feature>
<evidence type="ECO:0008006" key="6">
    <source>
        <dbReference type="Google" id="ProtNLM"/>
    </source>
</evidence>
<evidence type="ECO:0000313" key="4">
    <source>
        <dbReference type="EMBL" id="KAF0744699.1"/>
    </source>
</evidence>
<dbReference type="VEuPathDB" id="FungiDB:AeMF1_007131"/>
<comment type="similarity">
    <text evidence="1">Belongs to the short-chain dehydrogenases/reductases (SDR) family.</text>
</comment>
<dbReference type="SUPFAM" id="SSF51735">
    <property type="entry name" value="NAD(P)-binding Rossmann-fold domains"/>
    <property type="match status" value="1"/>
</dbReference>
<accession>A0A6G0XW60</accession>
<keyword evidence="2" id="KW-0560">Oxidoreductase</keyword>
<dbReference type="PANTHER" id="PTHR24320:SF148">
    <property type="entry name" value="NAD(P)-BINDING ROSSMANN-FOLD SUPERFAMILY PROTEIN"/>
    <property type="match status" value="1"/>
</dbReference>
<evidence type="ECO:0000256" key="3">
    <source>
        <dbReference type="SAM" id="MobiDB-lite"/>
    </source>
</evidence>
<dbReference type="InterPro" id="IPR002347">
    <property type="entry name" value="SDR_fam"/>
</dbReference>
<comment type="caution">
    <text evidence="4">The sequence shown here is derived from an EMBL/GenBank/DDBJ whole genome shotgun (WGS) entry which is preliminary data.</text>
</comment>
<keyword evidence="5" id="KW-1185">Reference proteome</keyword>
<dbReference type="PRINTS" id="PR00081">
    <property type="entry name" value="GDHRDH"/>
</dbReference>
<proteinExistence type="inferred from homology"/>
<dbReference type="Proteomes" id="UP000481153">
    <property type="component" value="Unassembled WGS sequence"/>
</dbReference>
<dbReference type="PANTHER" id="PTHR24320">
    <property type="entry name" value="RETINOL DEHYDROGENASE"/>
    <property type="match status" value="1"/>
</dbReference>
<dbReference type="Pfam" id="PF00106">
    <property type="entry name" value="adh_short"/>
    <property type="match status" value="2"/>
</dbReference>